<keyword evidence="5" id="KW-1185">Reference proteome</keyword>
<organism evidence="4 5">
    <name type="scientific">Alteraurantiacibacter lauratis</name>
    <dbReference type="NCBI Taxonomy" id="2054627"/>
    <lineage>
        <taxon>Bacteria</taxon>
        <taxon>Pseudomonadati</taxon>
        <taxon>Pseudomonadota</taxon>
        <taxon>Alphaproteobacteria</taxon>
        <taxon>Sphingomonadales</taxon>
        <taxon>Erythrobacteraceae</taxon>
        <taxon>Alteraurantiacibacter</taxon>
    </lineage>
</organism>
<keyword evidence="2" id="KW-0812">Transmembrane</keyword>
<dbReference type="InterPro" id="IPR011041">
    <property type="entry name" value="Quinoprot_gluc/sorb_DH_b-prop"/>
</dbReference>
<keyword evidence="2" id="KW-0472">Membrane</keyword>
<dbReference type="PANTHER" id="PTHR33546:SF1">
    <property type="entry name" value="LARGE, MULTIFUNCTIONAL SECRETED PROTEIN"/>
    <property type="match status" value="1"/>
</dbReference>
<evidence type="ECO:0000313" key="4">
    <source>
        <dbReference type="EMBL" id="MFC3100978.1"/>
    </source>
</evidence>
<dbReference type="InterPro" id="IPR054539">
    <property type="entry name" value="Beta-prop_PDH"/>
</dbReference>
<sequence>MSTFKKIAIALAVFLVVAGAALWWITRPVPALHTLEETSGTDPVLAEPAPQFFPTVGIAKPIGWADGEAPTAAAGLAVNRFAEGLDHPRVIYTMPNGDVLVTLTKAPPGEVAGGWLTNLVAGFLFSEAGAGGPSADQIVLLRDADGDGVAEERHILREGLSSPSGMAWHDGTLYVANHDAVLRFAYEEGATALTGEGEKIADLPPAGNHWMRNILLDPEGTRLYVAVGSASNIGEGGMEIEEGRAAIHEINLETGSTRIFAAGLRNPNGLAWNPWSGELWTTVNERDMLGSDLVPDYMTNVPLGSHYGWPWVYYGDVVDERVKMAMPRFLTSYTRVPEYALGAHTAPLGMVFTQGGTRMGDAFARGAFIARHGSWNRYPPGGYDVVFVAFDERGNPLAKPVTVLESFLANEDETRGRPTWVAWDGTGALLVSDDTAGIIWRVVNPTAAPGAAPQRNRGARLPPRRNLIGDPARAFEEPPADLMPGSF</sequence>
<feature type="transmembrane region" description="Helical" evidence="2">
    <location>
        <begin position="7"/>
        <end position="25"/>
    </location>
</feature>
<feature type="domain" description="Pyrroloquinoline quinone-dependent pyranose dehydrogenase beta-propeller" evidence="3">
    <location>
        <begin position="163"/>
        <end position="290"/>
    </location>
</feature>
<reference evidence="5" key="1">
    <citation type="journal article" date="2019" name="Int. J. Syst. Evol. Microbiol.">
        <title>The Global Catalogue of Microorganisms (GCM) 10K type strain sequencing project: providing services to taxonomists for standard genome sequencing and annotation.</title>
        <authorList>
            <consortium name="The Broad Institute Genomics Platform"/>
            <consortium name="The Broad Institute Genome Sequencing Center for Infectious Disease"/>
            <person name="Wu L."/>
            <person name="Ma J."/>
        </authorList>
    </citation>
    <scope>NUCLEOTIDE SEQUENCE [LARGE SCALE GENOMIC DNA]</scope>
    <source>
        <strain evidence="5">KCTC 52606</strain>
    </source>
</reference>
<dbReference type="Proteomes" id="UP001595378">
    <property type="component" value="Unassembled WGS sequence"/>
</dbReference>
<keyword evidence="2" id="KW-1133">Transmembrane helix</keyword>
<feature type="domain" description="Pyrroloquinoline quinone-dependent pyranose dehydrogenase beta-propeller" evidence="3">
    <location>
        <begin position="336"/>
        <end position="442"/>
    </location>
</feature>
<dbReference type="Pfam" id="PF22807">
    <property type="entry name" value="TrAA12"/>
    <property type="match status" value="2"/>
</dbReference>
<comment type="caution">
    <text evidence="4">The sequence shown here is derived from an EMBL/GenBank/DDBJ whole genome shotgun (WGS) entry which is preliminary data.</text>
</comment>
<evidence type="ECO:0000259" key="3">
    <source>
        <dbReference type="Pfam" id="PF22807"/>
    </source>
</evidence>
<evidence type="ECO:0000256" key="1">
    <source>
        <dbReference type="SAM" id="MobiDB-lite"/>
    </source>
</evidence>
<evidence type="ECO:0000313" key="5">
    <source>
        <dbReference type="Proteomes" id="UP001595378"/>
    </source>
</evidence>
<dbReference type="SUPFAM" id="SSF50952">
    <property type="entry name" value="Soluble quinoprotein glucose dehydrogenase"/>
    <property type="match status" value="1"/>
</dbReference>
<feature type="region of interest" description="Disordered" evidence="1">
    <location>
        <begin position="449"/>
        <end position="487"/>
    </location>
</feature>
<dbReference type="Gene3D" id="2.120.10.30">
    <property type="entry name" value="TolB, C-terminal domain"/>
    <property type="match status" value="1"/>
</dbReference>
<dbReference type="EMBL" id="JBHRSU010000029">
    <property type="protein sequence ID" value="MFC3100978.1"/>
    <property type="molecule type" value="Genomic_DNA"/>
</dbReference>
<name>A0ABV7EGG4_9SPHN</name>
<dbReference type="RefSeq" id="WP_336919748.1">
    <property type="nucleotide sequence ID" value="NZ_JBANRN010000012.1"/>
</dbReference>
<dbReference type="PANTHER" id="PTHR33546">
    <property type="entry name" value="LARGE, MULTIFUNCTIONAL SECRETED PROTEIN-RELATED"/>
    <property type="match status" value="1"/>
</dbReference>
<evidence type="ECO:0000256" key="2">
    <source>
        <dbReference type="SAM" id="Phobius"/>
    </source>
</evidence>
<accession>A0ABV7EGG4</accession>
<protein>
    <submittedName>
        <fullName evidence="4">Sorbosone dehydrogenase family protein</fullName>
    </submittedName>
</protein>
<gene>
    <name evidence="4" type="ORF">ACFODK_08760</name>
</gene>
<proteinExistence type="predicted"/>
<dbReference type="InterPro" id="IPR011042">
    <property type="entry name" value="6-blade_b-propeller_TolB-like"/>
</dbReference>